<evidence type="ECO:0008006" key="3">
    <source>
        <dbReference type="Google" id="ProtNLM"/>
    </source>
</evidence>
<dbReference type="EMBL" id="MPUH01000175">
    <property type="protein sequence ID" value="OMJ87498.1"/>
    <property type="molecule type" value="Genomic_DNA"/>
</dbReference>
<accession>A0A1R2CEP6</accession>
<proteinExistence type="predicted"/>
<reference evidence="1 2" key="1">
    <citation type="submission" date="2016-11" db="EMBL/GenBank/DDBJ databases">
        <title>The macronuclear genome of Stentor coeruleus: a giant cell with tiny introns.</title>
        <authorList>
            <person name="Slabodnick M."/>
            <person name="Ruby J.G."/>
            <person name="Reiff S.B."/>
            <person name="Swart E.C."/>
            <person name="Gosai S."/>
            <person name="Prabakaran S."/>
            <person name="Witkowska E."/>
            <person name="Larue G.E."/>
            <person name="Fisher S."/>
            <person name="Freeman R.M."/>
            <person name="Gunawardena J."/>
            <person name="Chu W."/>
            <person name="Stover N.A."/>
            <person name="Gregory B.D."/>
            <person name="Nowacki M."/>
            <person name="Derisi J."/>
            <person name="Roy S.W."/>
            <person name="Marshall W.F."/>
            <person name="Sood P."/>
        </authorList>
    </citation>
    <scope>NUCLEOTIDE SEQUENCE [LARGE SCALE GENOMIC DNA]</scope>
    <source>
        <strain evidence="1">WM001</strain>
    </source>
</reference>
<protein>
    <recommendedName>
        <fullName evidence="3">Kinetochore protein SPC25</fullName>
    </recommendedName>
</protein>
<dbReference type="AlphaFoldDB" id="A0A1R2CEP6"/>
<dbReference type="Proteomes" id="UP000187209">
    <property type="component" value="Unassembled WGS sequence"/>
</dbReference>
<dbReference type="Gene3D" id="3.30.457.50">
    <property type="entry name" value="Chromosome segregation protein Spc25"/>
    <property type="match status" value="1"/>
</dbReference>
<comment type="caution">
    <text evidence="1">The sequence shown here is derived from an EMBL/GenBank/DDBJ whole genome shotgun (WGS) entry which is preliminary data.</text>
</comment>
<name>A0A1R2CEP6_9CILI</name>
<sequence>MEKDKVSDIIKNIDSEVFNTVNEMIDNINTNSLLVYKNFIDNDNRYIACMKDLMYKIEVTQNNIKNNIKVLEILQQQKELYEKYSIMLKCQEFIEIKDTSSSIEEIRKKEDNQAELEKYQKIVEAYEKSLGIIIKIQRNVMNFYFLHMGSGSLNCCLSVIKNNDLYILNKCTPFVPSMSSIVENFNIFIVFFMDYCEFLKAARKAFSKHLEVL</sequence>
<organism evidence="1 2">
    <name type="scientific">Stentor coeruleus</name>
    <dbReference type="NCBI Taxonomy" id="5963"/>
    <lineage>
        <taxon>Eukaryota</taxon>
        <taxon>Sar</taxon>
        <taxon>Alveolata</taxon>
        <taxon>Ciliophora</taxon>
        <taxon>Postciliodesmatophora</taxon>
        <taxon>Heterotrichea</taxon>
        <taxon>Heterotrichida</taxon>
        <taxon>Stentoridae</taxon>
        <taxon>Stentor</taxon>
    </lineage>
</organism>
<gene>
    <name evidence="1" type="ORF">SteCoe_10750</name>
</gene>
<evidence type="ECO:0000313" key="2">
    <source>
        <dbReference type="Proteomes" id="UP000187209"/>
    </source>
</evidence>
<evidence type="ECO:0000313" key="1">
    <source>
        <dbReference type="EMBL" id="OMJ87498.1"/>
    </source>
</evidence>
<keyword evidence="2" id="KW-1185">Reference proteome</keyword>